<evidence type="ECO:0000256" key="1">
    <source>
        <dbReference type="SAM" id="MobiDB-lite"/>
    </source>
</evidence>
<dbReference type="PANTHER" id="PTHR30441:SF8">
    <property type="entry name" value="DUF748 DOMAIN-CONTAINING PROTEIN"/>
    <property type="match status" value="1"/>
</dbReference>
<evidence type="ECO:0000256" key="2">
    <source>
        <dbReference type="SAM" id="Phobius"/>
    </source>
</evidence>
<reference evidence="4 5" key="1">
    <citation type="journal article" date="2011" name="J. Bacteriol.">
        <title>Genome sequence of Chthoniobacter flavus Ellin428, an aerobic heterotrophic soil bacterium.</title>
        <authorList>
            <person name="Kant R."/>
            <person name="van Passel M.W."/>
            <person name="Palva A."/>
            <person name="Lucas S."/>
            <person name="Lapidus A."/>
            <person name="Glavina Del Rio T."/>
            <person name="Dalin E."/>
            <person name="Tice H."/>
            <person name="Bruce D."/>
            <person name="Goodwin L."/>
            <person name="Pitluck S."/>
            <person name="Larimer F.W."/>
            <person name="Land M.L."/>
            <person name="Hauser L."/>
            <person name="Sangwan P."/>
            <person name="de Vos W.M."/>
            <person name="Janssen P.H."/>
            <person name="Smidt H."/>
        </authorList>
    </citation>
    <scope>NUCLEOTIDE SEQUENCE [LARGE SCALE GENOMIC DNA]</scope>
    <source>
        <strain evidence="4 5">Ellin428</strain>
    </source>
</reference>
<name>B4D2P2_9BACT</name>
<evidence type="ECO:0000259" key="3">
    <source>
        <dbReference type="Pfam" id="PF05170"/>
    </source>
</evidence>
<dbReference type="InterPro" id="IPR007844">
    <property type="entry name" value="AsmA"/>
</dbReference>
<dbReference type="GO" id="GO:0090313">
    <property type="term" value="P:regulation of protein targeting to membrane"/>
    <property type="evidence" value="ECO:0007669"/>
    <property type="project" value="TreeGrafter"/>
</dbReference>
<sequence length="551" mass="59970">MLHGRFRLFFQGSGTTLCGVKKVSKAILIGLTILVALGVALVVGLNLYIQSPGSQARIQEELSKALRLPLKLTNVSVSPFGDLRITGITIPNGGANFLEATSFNAHYRLLPILQGKLEITEMSVENPKIIWAQTADKKWKLPAPEQAKEVSAEDANQKLAKEEKKGESANGQPGEKKPAEEVEKVAAEKKSKFVVAVDRFEVKGGQAELFDNENKHLAVLSDVNMVYTSLTPDHIEGTATIGKLVYADGATFENVSTPFSFAGGAFDLSQIDATFAGGKVQGKYHTHNEGEHSPFKIAVNFLQVNLDQLGRQWGTDPGQMLGTLSGQAEIHGDYQRKNRYDGVGRVDIRDAQFHQLDLFQNIGQIIGLKELSDLRVRDGHSDLRLSGEKVYVDTLALNTADLQLTAHGMVRLDKRLNLDAQLSVEEAVAQHLPAMIHDSFTPIEGGRRAIDFVINGTTDKPKTNLLNKLIGQKIDNQFGNVLNSIFGDKKQEDDKARKEDKDKEKKKKKDKEAPGTPAPTAAPEPASPAPAPAAPQPAPVTPQPQPTTPNP</sequence>
<dbReference type="PANTHER" id="PTHR30441">
    <property type="entry name" value="DUF748 DOMAIN-CONTAINING PROTEIN"/>
    <property type="match status" value="1"/>
</dbReference>
<dbReference type="eggNOG" id="COG2982">
    <property type="taxonomic scope" value="Bacteria"/>
</dbReference>
<dbReference type="Proteomes" id="UP000005824">
    <property type="component" value="Unassembled WGS sequence"/>
</dbReference>
<dbReference type="GO" id="GO:0005886">
    <property type="term" value="C:plasma membrane"/>
    <property type="evidence" value="ECO:0007669"/>
    <property type="project" value="TreeGrafter"/>
</dbReference>
<evidence type="ECO:0000313" key="5">
    <source>
        <dbReference type="Proteomes" id="UP000005824"/>
    </source>
</evidence>
<comment type="caution">
    <text evidence="4">The sequence shown here is derived from an EMBL/GenBank/DDBJ whole genome shotgun (WGS) entry which is preliminary data.</text>
</comment>
<feature type="region of interest" description="Disordered" evidence="1">
    <location>
        <begin position="142"/>
        <end position="183"/>
    </location>
</feature>
<protein>
    <recommendedName>
        <fullName evidence="3">AsmA domain-containing protein</fullName>
    </recommendedName>
</protein>
<proteinExistence type="predicted"/>
<feature type="compositionally biased region" description="Basic and acidic residues" evidence="1">
    <location>
        <begin position="146"/>
        <end position="167"/>
    </location>
</feature>
<dbReference type="Pfam" id="PF05170">
    <property type="entry name" value="AsmA"/>
    <property type="match status" value="1"/>
</dbReference>
<dbReference type="InterPro" id="IPR052894">
    <property type="entry name" value="AsmA-related"/>
</dbReference>
<gene>
    <name evidence="4" type="ORF">CfE428DRAFT_3167</name>
</gene>
<feature type="compositionally biased region" description="Basic and acidic residues" evidence="1">
    <location>
        <begin position="489"/>
        <end position="503"/>
    </location>
</feature>
<dbReference type="EMBL" id="ABVL01000008">
    <property type="protein sequence ID" value="EDY19482.1"/>
    <property type="molecule type" value="Genomic_DNA"/>
</dbReference>
<feature type="compositionally biased region" description="Pro residues" evidence="1">
    <location>
        <begin position="516"/>
        <end position="551"/>
    </location>
</feature>
<feature type="transmembrane region" description="Helical" evidence="2">
    <location>
        <begin position="26"/>
        <end position="49"/>
    </location>
</feature>
<accession>B4D2P2</accession>
<organism evidence="4 5">
    <name type="scientific">Chthoniobacter flavus Ellin428</name>
    <dbReference type="NCBI Taxonomy" id="497964"/>
    <lineage>
        <taxon>Bacteria</taxon>
        <taxon>Pseudomonadati</taxon>
        <taxon>Verrucomicrobiota</taxon>
        <taxon>Spartobacteria</taxon>
        <taxon>Chthoniobacterales</taxon>
        <taxon>Chthoniobacteraceae</taxon>
        <taxon>Chthoniobacter</taxon>
    </lineage>
</organism>
<keyword evidence="5" id="KW-1185">Reference proteome</keyword>
<keyword evidence="2" id="KW-1133">Transmembrane helix</keyword>
<feature type="domain" description="AsmA" evidence="3">
    <location>
        <begin position="21"/>
        <end position="233"/>
    </location>
</feature>
<dbReference type="AlphaFoldDB" id="B4D2P2"/>
<evidence type="ECO:0000313" key="4">
    <source>
        <dbReference type="EMBL" id="EDY19482.1"/>
    </source>
</evidence>
<dbReference type="InParanoid" id="B4D2P2"/>
<feature type="region of interest" description="Disordered" evidence="1">
    <location>
        <begin position="489"/>
        <end position="551"/>
    </location>
</feature>
<keyword evidence="2" id="KW-0472">Membrane</keyword>
<dbReference type="STRING" id="497964.CfE428DRAFT_3167"/>
<feature type="compositionally biased region" description="Basic and acidic residues" evidence="1">
    <location>
        <begin position="174"/>
        <end position="183"/>
    </location>
</feature>
<keyword evidence="2" id="KW-0812">Transmembrane</keyword>